<dbReference type="Pfam" id="PF06738">
    <property type="entry name" value="ThrE"/>
    <property type="match status" value="1"/>
</dbReference>
<evidence type="ECO:0000256" key="3">
    <source>
        <dbReference type="ARBA" id="ARBA00022692"/>
    </source>
</evidence>
<feature type="transmembrane region" description="Helical" evidence="7">
    <location>
        <begin position="171"/>
        <end position="193"/>
    </location>
</feature>
<evidence type="ECO:0000256" key="6">
    <source>
        <dbReference type="ARBA" id="ARBA00034125"/>
    </source>
</evidence>
<keyword evidence="5 7" id="KW-0472">Membrane</keyword>
<dbReference type="PANTHER" id="PTHR34390:SF2">
    <property type="entry name" value="SUCCINATE TRANSPORTER SUBUNIT YJJP-RELATED"/>
    <property type="match status" value="1"/>
</dbReference>
<organism evidence="9 10">
    <name type="scientific">Candidatus Gallipaludibacter merdavium</name>
    <dbReference type="NCBI Taxonomy" id="2840839"/>
    <lineage>
        <taxon>Bacteria</taxon>
        <taxon>Pseudomonadati</taxon>
        <taxon>Bacteroidota</taxon>
        <taxon>Bacteroidia</taxon>
        <taxon>Bacteroidales</taxon>
        <taxon>Candidatus Gallipaludibacter</taxon>
    </lineage>
</organism>
<feature type="transmembrane region" description="Helical" evidence="7">
    <location>
        <begin position="233"/>
        <end position="254"/>
    </location>
</feature>
<evidence type="ECO:0000259" key="8">
    <source>
        <dbReference type="Pfam" id="PF06738"/>
    </source>
</evidence>
<dbReference type="EMBL" id="JADIMG010000033">
    <property type="protein sequence ID" value="MBO8459330.1"/>
    <property type="molecule type" value="Genomic_DNA"/>
</dbReference>
<dbReference type="Proteomes" id="UP000823641">
    <property type="component" value="Unassembled WGS sequence"/>
</dbReference>
<evidence type="ECO:0000256" key="1">
    <source>
        <dbReference type="ARBA" id="ARBA00004651"/>
    </source>
</evidence>
<evidence type="ECO:0000313" key="10">
    <source>
        <dbReference type="Proteomes" id="UP000823641"/>
    </source>
</evidence>
<proteinExistence type="inferred from homology"/>
<dbReference type="InterPro" id="IPR050539">
    <property type="entry name" value="ThrE_Dicarb/AminoAcid_Exp"/>
</dbReference>
<evidence type="ECO:0000256" key="7">
    <source>
        <dbReference type="SAM" id="Phobius"/>
    </source>
</evidence>
<evidence type="ECO:0000256" key="2">
    <source>
        <dbReference type="ARBA" id="ARBA00022475"/>
    </source>
</evidence>
<dbReference type="PANTHER" id="PTHR34390">
    <property type="entry name" value="UPF0442 PROTEIN YJJB-RELATED"/>
    <property type="match status" value="1"/>
</dbReference>
<gene>
    <name evidence="9" type="ORF">IAA73_03220</name>
</gene>
<keyword evidence="3 7" id="KW-0812">Transmembrane</keyword>
<name>A0A9D9HST2_9BACT</name>
<dbReference type="InterPro" id="IPR010619">
    <property type="entry name" value="ThrE-like_N"/>
</dbReference>
<comment type="similarity">
    <text evidence="6">Belongs to the ThrE exporter (TC 2.A.79) family.</text>
</comment>
<feature type="transmembrane region" description="Helical" evidence="7">
    <location>
        <begin position="141"/>
        <end position="159"/>
    </location>
</feature>
<feature type="domain" description="Threonine/serine exporter-like N-terminal" evidence="8">
    <location>
        <begin position="16"/>
        <end position="253"/>
    </location>
</feature>
<evidence type="ECO:0000256" key="5">
    <source>
        <dbReference type="ARBA" id="ARBA00023136"/>
    </source>
</evidence>
<keyword evidence="2" id="KW-1003">Cell membrane</keyword>
<keyword evidence="4 7" id="KW-1133">Transmembrane helix</keyword>
<comment type="subcellular location">
    <subcellularLocation>
        <location evidence="1">Cell membrane</location>
        <topology evidence="1">Multi-pass membrane protein</topology>
    </subcellularLocation>
</comment>
<accession>A0A9D9HST2</accession>
<reference evidence="9" key="1">
    <citation type="submission" date="2020-10" db="EMBL/GenBank/DDBJ databases">
        <authorList>
            <person name="Gilroy R."/>
        </authorList>
    </citation>
    <scope>NUCLEOTIDE SEQUENCE</scope>
    <source>
        <strain evidence="9">G3-3990</strain>
    </source>
</reference>
<feature type="transmembrane region" description="Helical" evidence="7">
    <location>
        <begin position="199"/>
        <end position="221"/>
    </location>
</feature>
<sequence>MSQSVHDQLKSVALFLSEYATTLLASGVHTSRIVRNSSRIAASFGFQMFITMFQRTIILTIRTEDGNHSYSMVAAVKHLPISFEVNSDLSALSWEAYDNHLTLPELWEKFHRLMAKPHMNPWLLLILVSIGNAAFCRLFGGDLLACLGVCCATAIGFHIRQLLLKLHLNHYFVWFLSALTAALVVTPMVLLDWGTTPEIAMATSVLYLVPGVPLINGIIDIIEGHVLAGVSRLINALLLIVCLSLGLLCAMLLIGGDVL</sequence>
<comment type="caution">
    <text evidence="9">The sequence shown here is derived from an EMBL/GenBank/DDBJ whole genome shotgun (WGS) entry which is preliminary data.</text>
</comment>
<evidence type="ECO:0000256" key="4">
    <source>
        <dbReference type="ARBA" id="ARBA00022989"/>
    </source>
</evidence>
<dbReference type="GO" id="GO:0005886">
    <property type="term" value="C:plasma membrane"/>
    <property type="evidence" value="ECO:0007669"/>
    <property type="project" value="UniProtKB-SubCell"/>
</dbReference>
<evidence type="ECO:0000313" key="9">
    <source>
        <dbReference type="EMBL" id="MBO8459330.1"/>
    </source>
</evidence>
<dbReference type="GO" id="GO:0015744">
    <property type="term" value="P:succinate transport"/>
    <property type="evidence" value="ECO:0007669"/>
    <property type="project" value="TreeGrafter"/>
</dbReference>
<dbReference type="AlphaFoldDB" id="A0A9D9HST2"/>
<protein>
    <submittedName>
        <fullName evidence="9">Threonine/serine exporter family protein</fullName>
    </submittedName>
</protein>
<reference evidence="9" key="2">
    <citation type="journal article" date="2021" name="PeerJ">
        <title>Extensive microbial diversity within the chicken gut microbiome revealed by metagenomics and culture.</title>
        <authorList>
            <person name="Gilroy R."/>
            <person name="Ravi A."/>
            <person name="Getino M."/>
            <person name="Pursley I."/>
            <person name="Horton D.L."/>
            <person name="Alikhan N.F."/>
            <person name="Baker D."/>
            <person name="Gharbi K."/>
            <person name="Hall N."/>
            <person name="Watson M."/>
            <person name="Adriaenssens E.M."/>
            <person name="Foster-Nyarko E."/>
            <person name="Jarju S."/>
            <person name="Secka A."/>
            <person name="Antonio M."/>
            <person name="Oren A."/>
            <person name="Chaudhuri R.R."/>
            <person name="La Ragione R."/>
            <person name="Hildebrand F."/>
            <person name="Pallen M.J."/>
        </authorList>
    </citation>
    <scope>NUCLEOTIDE SEQUENCE</scope>
    <source>
        <strain evidence="9">G3-3990</strain>
    </source>
</reference>
<feature type="transmembrane region" description="Helical" evidence="7">
    <location>
        <begin position="119"/>
        <end position="135"/>
    </location>
</feature>
<dbReference type="GO" id="GO:0022857">
    <property type="term" value="F:transmembrane transporter activity"/>
    <property type="evidence" value="ECO:0007669"/>
    <property type="project" value="InterPro"/>
</dbReference>